<sequence>MTDIPVDSTPFTQVTCYTTAVLQPLHNIIGPTSFLRYAMLVSNVFHGTHSGAASSNSFSHLFHDYKTLLLHNKIAHLTYSDNVLFNLPEMDEDYDSDSSVNEEFMEVADHFAGTEGARPSEALEGRRQVMQVPERVMREPGIVEDKAYVLTDEMARLGL</sequence>
<dbReference type="EMBL" id="MU006219">
    <property type="protein sequence ID" value="KAF2830294.1"/>
    <property type="molecule type" value="Genomic_DNA"/>
</dbReference>
<gene>
    <name evidence="1" type="ORF">CC86DRAFT_378609</name>
</gene>
<dbReference type="Proteomes" id="UP000799424">
    <property type="component" value="Unassembled WGS sequence"/>
</dbReference>
<dbReference type="AlphaFoldDB" id="A0A6A7ABQ4"/>
<name>A0A6A7ABQ4_9PLEO</name>
<keyword evidence="2" id="KW-1185">Reference proteome</keyword>
<protein>
    <submittedName>
        <fullName evidence="1">Uncharacterized protein</fullName>
    </submittedName>
</protein>
<organism evidence="1 2">
    <name type="scientific">Ophiobolus disseminans</name>
    <dbReference type="NCBI Taxonomy" id="1469910"/>
    <lineage>
        <taxon>Eukaryota</taxon>
        <taxon>Fungi</taxon>
        <taxon>Dikarya</taxon>
        <taxon>Ascomycota</taxon>
        <taxon>Pezizomycotina</taxon>
        <taxon>Dothideomycetes</taxon>
        <taxon>Pleosporomycetidae</taxon>
        <taxon>Pleosporales</taxon>
        <taxon>Pleosporineae</taxon>
        <taxon>Phaeosphaeriaceae</taxon>
        <taxon>Ophiobolus</taxon>
    </lineage>
</organism>
<proteinExistence type="predicted"/>
<accession>A0A6A7ABQ4</accession>
<reference evidence="1" key="1">
    <citation type="journal article" date="2020" name="Stud. Mycol.">
        <title>101 Dothideomycetes genomes: a test case for predicting lifestyles and emergence of pathogens.</title>
        <authorList>
            <person name="Haridas S."/>
            <person name="Albert R."/>
            <person name="Binder M."/>
            <person name="Bloem J."/>
            <person name="Labutti K."/>
            <person name="Salamov A."/>
            <person name="Andreopoulos B."/>
            <person name="Baker S."/>
            <person name="Barry K."/>
            <person name="Bills G."/>
            <person name="Bluhm B."/>
            <person name="Cannon C."/>
            <person name="Castanera R."/>
            <person name="Culley D."/>
            <person name="Daum C."/>
            <person name="Ezra D."/>
            <person name="Gonzalez J."/>
            <person name="Henrissat B."/>
            <person name="Kuo A."/>
            <person name="Liang C."/>
            <person name="Lipzen A."/>
            <person name="Lutzoni F."/>
            <person name="Magnuson J."/>
            <person name="Mondo S."/>
            <person name="Nolan M."/>
            <person name="Ohm R."/>
            <person name="Pangilinan J."/>
            <person name="Park H.-J."/>
            <person name="Ramirez L."/>
            <person name="Alfaro M."/>
            <person name="Sun H."/>
            <person name="Tritt A."/>
            <person name="Yoshinaga Y."/>
            <person name="Zwiers L.-H."/>
            <person name="Turgeon B."/>
            <person name="Goodwin S."/>
            <person name="Spatafora J."/>
            <person name="Crous P."/>
            <person name="Grigoriev I."/>
        </authorList>
    </citation>
    <scope>NUCLEOTIDE SEQUENCE</scope>
    <source>
        <strain evidence="1">CBS 113818</strain>
    </source>
</reference>
<evidence type="ECO:0000313" key="1">
    <source>
        <dbReference type="EMBL" id="KAF2830294.1"/>
    </source>
</evidence>
<evidence type="ECO:0000313" key="2">
    <source>
        <dbReference type="Proteomes" id="UP000799424"/>
    </source>
</evidence>